<dbReference type="Gene3D" id="2.140.10.10">
    <property type="entry name" value="Quinoprotein alcohol dehydrogenase-like superfamily"/>
    <property type="match status" value="1"/>
</dbReference>
<dbReference type="InterPro" id="IPR011047">
    <property type="entry name" value="Quinoprotein_ADH-like_sf"/>
</dbReference>
<proteinExistence type="inferred from homology"/>
<evidence type="ECO:0000256" key="3">
    <source>
        <dbReference type="ARBA" id="ARBA00022723"/>
    </source>
</evidence>
<dbReference type="NCBIfam" id="TIGR03075">
    <property type="entry name" value="PQQ_enz_alc_DH"/>
    <property type="match status" value="1"/>
</dbReference>
<dbReference type="EMBL" id="CP029803">
    <property type="protein sequence ID" value="AWT59430.1"/>
    <property type="molecule type" value="Genomic_DNA"/>
</dbReference>
<dbReference type="PANTHER" id="PTHR32303:SF20">
    <property type="entry name" value="QUINOPROTEIN ETHANOL DEHYDROGENASE"/>
    <property type="match status" value="1"/>
</dbReference>
<dbReference type="GO" id="GO:0016020">
    <property type="term" value="C:membrane"/>
    <property type="evidence" value="ECO:0007669"/>
    <property type="project" value="InterPro"/>
</dbReference>
<sequence>MSALKKMPKFIAVLFTLSLWSNDLSSAEVGVDRLIGAGNEPQNWMTYSGTYNAWRYSSLSQINQSNVKQLVPVWVFQTGVVDGGFSCTPLVVDGVMYITSPWNRVFAIDAVTGKEIWHYYYPVPEEFGLLYGPWNRGVALGHGLVFMGTIDNHLVALDAETGEEVWNVNIEDVDQCGCNITGAPLVVKDKVVVGVTGGDSAHRGYLNAFDAKTGKRAWRFWTIPAPGEEGSDTWSGDSWKYGGGATWLTGSYDPDLNLIYWGVGNPAADFYGETRKGSNLYTDSIVALDADTGELKWYHQQIPHDVWDWDAAYECVLMDLEVEGKKRKLLINVNKGGYTWVIDRTNGEFVNAWPIAEEINWISGIDSEGNLLGRLEPAVGETTLICPSIGGARSWNHAAYSPKTGLFYTTAIEWCQDLTVQVEEPRPGEPYFGGVFELRRTPQGEAWSHFDAYDPLSGEKRWSYRSKYPLLASSVATGGNLVFTGDPEGNFMAFDAVDGEKLWSFNTGSGHRGSPITYSVDGIQFVAVPVGWGSAVSGIMSQIWPEVEDFPSGSALFAFALGK</sequence>
<dbReference type="InterPro" id="IPR017512">
    <property type="entry name" value="PQQ_MeOH/EtOH_DH"/>
</dbReference>
<dbReference type="SMART" id="SM00564">
    <property type="entry name" value="PQQ"/>
    <property type="match status" value="6"/>
</dbReference>
<feature type="chain" id="PRO_5016406287" evidence="5">
    <location>
        <begin position="27"/>
        <end position="563"/>
    </location>
</feature>
<feature type="domain" description="Pyrrolo-quinoline quinone repeat" evidence="6">
    <location>
        <begin position="44"/>
        <end position="357"/>
    </location>
</feature>
<organism evidence="7 8">
    <name type="scientific">Candidatus Moanibacter tarae</name>
    <dbReference type="NCBI Taxonomy" id="2200854"/>
    <lineage>
        <taxon>Bacteria</taxon>
        <taxon>Pseudomonadati</taxon>
        <taxon>Verrucomicrobiota</taxon>
        <taxon>Opitutia</taxon>
        <taxon>Puniceicoccales</taxon>
        <taxon>Puniceicoccales incertae sedis</taxon>
        <taxon>Candidatus Moanibacter</taxon>
    </lineage>
</organism>
<dbReference type="InterPro" id="IPR018391">
    <property type="entry name" value="PQQ_b-propeller_rpt"/>
</dbReference>
<dbReference type="Proteomes" id="UP000247465">
    <property type="component" value="Chromosome"/>
</dbReference>
<dbReference type="KEGG" id="mtar:DF168_00619"/>
<keyword evidence="4 7" id="KW-0560">Oxidoreductase</keyword>
<dbReference type="AlphaFoldDB" id="A0A2Z4AKZ0"/>
<dbReference type="Pfam" id="PF01011">
    <property type="entry name" value="PQQ"/>
    <property type="match status" value="2"/>
</dbReference>
<dbReference type="GO" id="GO:0016614">
    <property type="term" value="F:oxidoreductase activity, acting on CH-OH group of donors"/>
    <property type="evidence" value="ECO:0007669"/>
    <property type="project" value="InterPro"/>
</dbReference>
<dbReference type="EC" id="1.1.9.1" evidence="7"/>
<evidence type="ECO:0000313" key="7">
    <source>
        <dbReference type="EMBL" id="AWT59430.1"/>
    </source>
</evidence>
<feature type="domain" description="Pyrrolo-quinoline quinone repeat" evidence="6">
    <location>
        <begin position="463"/>
        <end position="526"/>
    </location>
</feature>
<gene>
    <name evidence="7" type="primary">qgdA</name>
    <name evidence="7" type="ORF">DF168_00619</name>
</gene>
<keyword evidence="5" id="KW-0732">Signal</keyword>
<evidence type="ECO:0000256" key="2">
    <source>
        <dbReference type="ARBA" id="ARBA00008156"/>
    </source>
</evidence>
<keyword evidence="3" id="KW-0479">Metal-binding</keyword>
<evidence type="ECO:0000259" key="6">
    <source>
        <dbReference type="Pfam" id="PF01011"/>
    </source>
</evidence>
<dbReference type="GO" id="GO:0005509">
    <property type="term" value="F:calcium ion binding"/>
    <property type="evidence" value="ECO:0007669"/>
    <property type="project" value="InterPro"/>
</dbReference>
<feature type="signal peptide" evidence="5">
    <location>
        <begin position="1"/>
        <end position="26"/>
    </location>
</feature>
<dbReference type="SUPFAM" id="SSF50998">
    <property type="entry name" value="Quinoprotein alcohol dehydrogenase-like"/>
    <property type="match status" value="1"/>
</dbReference>
<protein>
    <submittedName>
        <fullName evidence="7">Quinohemoprotein alcohol dehydrogenase ADH-IIG</fullName>
        <ecNumber evidence="7">1.1.9.1</ecNumber>
    </submittedName>
</protein>
<evidence type="ECO:0000256" key="4">
    <source>
        <dbReference type="ARBA" id="ARBA00023002"/>
    </source>
</evidence>
<evidence type="ECO:0000256" key="1">
    <source>
        <dbReference type="ARBA" id="ARBA00001931"/>
    </source>
</evidence>
<evidence type="ECO:0000313" key="8">
    <source>
        <dbReference type="Proteomes" id="UP000247465"/>
    </source>
</evidence>
<reference evidence="7 8" key="1">
    <citation type="submission" date="2018-06" db="EMBL/GenBank/DDBJ databases">
        <title>Draft Genome Sequence of a Novel Marine Bacterium Related to the Verrucomicrobia.</title>
        <authorList>
            <person name="Vosseberg J."/>
            <person name="Martijn J."/>
            <person name="Ettema T.J.G."/>
        </authorList>
    </citation>
    <scope>NUCLEOTIDE SEQUENCE [LARGE SCALE GENOMIC DNA]</scope>
    <source>
        <strain evidence="7">TARA_B100001123</strain>
    </source>
</reference>
<evidence type="ECO:0000256" key="5">
    <source>
        <dbReference type="SAM" id="SignalP"/>
    </source>
</evidence>
<comment type="cofactor">
    <cofactor evidence="1">
        <name>pyrroloquinoline quinone</name>
        <dbReference type="ChEBI" id="CHEBI:58442"/>
    </cofactor>
</comment>
<dbReference type="PANTHER" id="PTHR32303">
    <property type="entry name" value="QUINOPROTEIN ALCOHOL DEHYDROGENASE (CYTOCHROME C)"/>
    <property type="match status" value="1"/>
</dbReference>
<comment type="similarity">
    <text evidence="2">Belongs to the bacterial PQQ dehydrogenase family.</text>
</comment>
<name>A0A2Z4AKZ0_9BACT</name>
<accession>A0A2Z4AKZ0</accession>
<dbReference type="InterPro" id="IPR002372">
    <property type="entry name" value="PQQ_rpt_dom"/>
</dbReference>